<sequence>MSRPCRLNPTIDLERIRPIMDDASSLRQLQGWAYHSLRRLTSTGAMSAQSLVRALTGRRVTMSSSFSGIGTDHIAASMLGVAGTRLATELTSDGVPRDDAITFDHQWSLERDRKCQQELALLARIHAREHRHCIFGDTLDFTPDHLKDDVGLTSRGFERPARELRCVLPRARPQAKGKCLTHGCLCSPTSCDIHAAGPNCKGHSVYGDMLGMDGPYAKYFFQWCAMRRSLLEKIVLHENVERFDVGELEYHLGDLYFIVRCSTCPSQYGWPCQRKRSVSMLILKEYACPILDALNLPRDPVRRSSDEFYDIKMMVAFMFHRGRDPGLTWRAFLVSNQEEIEAELEWAANRKSVRDFDRAGFVCSLDINATPYSVLGPNELKRAEFYETHAPNECYDVGQNPWKRPMNSRGPELHTIIANAAAIVDPVSARLVTVNELQTAMGYPVTEEAVAKQQGNCYHVNVMGSFLGVAVLAFPDLGPAVQYRRWSRTKCSVCGVMSQIVQAARGGGAAGESLEPGGIRAPVGTYRTVNDQFPGLSGRVLRDAVDAKFVLEDIGHEIIPWFHANGDKVFKRHTINWRGQKAVRAEYKDRILKEGIGKDIRAGKVYCVPSSVNRAHWTLHQVSAATLHEALYDAHAEKPDNEQVLATIHGGVRDVVLLQPTCPAYVLQYYRDEMNRLTGYGSQRSWLERIKLVVDIDAKLADDRSKKRAKAAEQAPDSLDSSGGSATATSASTAITEYVGAGGDEDGDEEDDDEECECGDKKRVRSQAGHQTAEWETIQGAWPALFTGMADFLRTRRVRTKLKEHGVLTSVLAFMDTHCKFTYAGLSSNTVMLVQESILKKVAGHTDYAGAEEVSMLAFLYLSAPTDVLPYVFKSTADVNTKLPNLFSRMQQNKHFRLARIPNVNPGDQSAAMLTLVKADKKEMPKPAKKSKEEKAAEAEAKKAAKAAEKAREKQQKADQKKADKKKRKRGGEPDDHAHDGAPDAKQQQQLVQPVRPTLDVPAHQHGWANIVSGSDGTARSLTFLDDVKHTVALVLARREQVDKANGVDFNATTLAAKWEIIVLLTACGFSFGCDKVLTTSLTTADGAMKTYSGEWSELRWDIYLTLCRTFDVNLDECPLTDDCCVEEDEEQPELGPIKQKIHILLKEHTYLKTKLANIYETNRPSCDSTMDEVKESHVSYTRVNAAILSALRGDSFETAMLPNVLKGVVFDKAEDNFSSVLRFLTPIIHKEVPPSLYATACLLTKYALVKSGVVDGSERQFNVTPSSVLVDLSAAAPLVTWSDANWKTFKEVEALVQLQPRYLLLGMTKLCDYFDTALTMDVIPVKFKQQMSDLHAFMKSGVAVAMGCKDAIFMYASDCKLDGLDEEMWTTLFEKAVDLKSAPVRKTDQQWDTLTKTKEASVRQMTPIQLRKKLVDDFNVKTDAAKLMAKDTMVSLIAKKLVHNAKDKLVKNWDVSVKAFFSVELDGGVDKDGIDDVVSNVISEGGMRRVPSLTLPRAWCAYKVGLELTDYILDLWNPNFKLDQGGGKANFKKVWVPIDLNEYLPVKDGWLIRLAFVGAISLEETLVDRNLRQYANKVEIGKVTIQGHTYIMSVTPGGGEGSPTCAPAWSVRGMSEDDFHKASENNEWIEAMVQDCFEFDVTVGGVVKVTFALPFIGVAPVESAPQLAIEDVHQQPQPQKTNPAACGALHPAQASQDPGPPTAAEGAPAVEPKESESPESPKEEAAAKQVVAATVAVELPGPQTEPQKNFGSMEFLAFDDMMELARPMFPDEAARHAEKVDRRVAKKEERRERARVSDGVGTVAATVAQQSALLFHLMQ</sequence>
<comment type="caution">
    <text evidence="2">The sequence shown here is derived from an EMBL/GenBank/DDBJ whole genome shotgun (WGS) entry which is preliminary data.</text>
</comment>
<feature type="region of interest" description="Disordered" evidence="1">
    <location>
        <begin position="707"/>
        <end position="765"/>
    </location>
</feature>
<keyword evidence="3" id="KW-1185">Reference proteome</keyword>
<feature type="compositionally biased region" description="Acidic residues" evidence="1">
    <location>
        <begin position="743"/>
        <end position="757"/>
    </location>
</feature>
<dbReference type="EMBL" id="CAUYUJ010022467">
    <property type="protein sequence ID" value="CAK0910819.1"/>
    <property type="molecule type" value="Genomic_DNA"/>
</dbReference>
<feature type="compositionally biased region" description="Basic and acidic residues" evidence="1">
    <location>
        <begin position="971"/>
        <end position="983"/>
    </location>
</feature>
<gene>
    <name evidence="2" type="ORF">PCOR1329_LOCUS84882</name>
</gene>
<feature type="region of interest" description="Disordered" evidence="1">
    <location>
        <begin position="1673"/>
        <end position="1727"/>
    </location>
</feature>
<protein>
    <submittedName>
        <fullName evidence="2">Uncharacterized protein</fullName>
    </submittedName>
</protein>
<dbReference type="Proteomes" id="UP001189429">
    <property type="component" value="Unassembled WGS sequence"/>
</dbReference>
<evidence type="ECO:0000313" key="2">
    <source>
        <dbReference type="EMBL" id="CAK0910819.1"/>
    </source>
</evidence>
<reference evidence="2" key="1">
    <citation type="submission" date="2023-10" db="EMBL/GenBank/DDBJ databases">
        <authorList>
            <person name="Chen Y."/>
            <person name="Shah S."/>
            <person name="Dougan E. K."/>
            <person name="Thang M."/>
            <person name="Chan C."/>
        </authorList>
    </citation>
    <scope>NUCLEOTIDE SEQUENCE [LARGE SCALE GENOMIC DNA]</scope>
</reference>
<dbReference type="Gene3D" id="3.40.50.150">
    <property type="entry name" value="Vaccinia Virus protein VP39"/>
    <property type="match status" value="1"/>
</dbReference>
<accession>A0ABN9YE54</accession>
<feature type="compositionally biased region" description="Basic and acidic residues" evidence="1">
    <location>
        <begin position="1712"/>
        <end position="1727"/>
    </location>
</feature>
<dbReference type="SUPFAM" id="SSF53335">
    <property type="entry name" value="S-adenosyl-L-methionine-dependent methyltransferases"/>
    <property type="match status" value="1"/>
</dbReference>
<proteinExistence type="predicted"/>
<evidence type="ECO:0000256" key="1">
    <source>
        <dbReference type="SAM" id="MobiDB-lite"/>
    </source>
</evidence>
<feature type="region of interest" description="Disordered" evidence="1">
    <location>
        <begin position="920"/>
        <end position="990"/>
    </location>
</feature>
<feature type="compositionally biased region" description="Basic and acidic residues" evidence="1">
    <location>
        <begin position="920"/>
        <end position="962"/>
    </location>
</feature>
<name>A0ABN9YE54_9DINO</name>
<organism evidence="2 3">
    <name type="scientific">Prorocentrum cordatum</name>
    <dbReference type="NCBI Taxonomy" id="2364126"/>
    <lineage>
        <taxon>Eukaryota</taxon>
        <taxon>Sar</taxon>
        <taxon>Alveolata</taxon>
        <taxon>Dinophyceae</taxon>
        <taxon>Prorocentrales</taxon>
        <taxon>Prorocentraceae</taxon>
        <taxon>Prorocentrum</taxon>
    </lineage>
</organism>
<dbReference type="InterPro" id="IPR029063">
    <property type="entry name" value="SAM-dependent_MTases_sf"/>
</dbReference>
<evidence type="ECO:0000313" key="3">
    <source>
        <dbReference type="Proteomes" id="UP001189429"/>
    </source>
</evidence>
<feature type="compositionally biased region" description="Low complexity" evidence="1">
    <location>
        <begin position="721"/>
        <end position="734"/>
    </location>
</feature>